<sequence length="325" mass="36069">MASSCGSQVHVAQLFIYPIKSCGGIAVTDALVTKNGFLHDRYWVITDEAYHTLTQREVPRLVLVKPRIVEHPEEPGLAPYLAITAVGYNAPELRLSLYPTVEETSKFKPCQVSIWKDTVSGYDMGDEAAQWLGEFLGRPVRLIRRAENEVRHSRVNAPAPKLLEAPAQTAFADDAPFLLASTESLQDVNERLDKLVDIRNFRPNIVVTGGGQPFTEETWKRVQVVPQSTPTNVNNTVRDDTATELYVTARCTRCVMTTNDPDEGVLAPNHQPLKTLMGYRRVDPGAKYNACFGMNCVPANLGQVIRVNDRVIICETGLHRRVAAA</sequence>
<protein>
    <recommendedName>
        <fullName evidence="1">MOSC domain-containing protein</fullName>
    </recommendedName>
</protein>
<feature type="domain" description="MOSC" evidence="1">
    <location>
        <begin position="140"/>
        <end position="314"/>
    </location>
</feature>
<gene>
    <name evidence="2" type="ORF">IWQ62_000958</name>
</gene>
<dbReference type="GO" id="GO:0003824">
    <property type="term" value="F:catalytic activity"/>
    <property type="evidence" value="ECO:0007669"/>
    <property type="project" value="InterPro"/>
</dbReference>
<dbReference type="PANTHER" id="PTHR14237">
    <property type="entry name" value="MOLYBDOPTERIN COFACTOR SULFURASE MOSC"/>
    <property type="match status" value="1"/>
</dbReference>
<dbReference type="Pfam" id="PF03476">
    <property type="entry name" value="MOSC_N"/>
    <property type="match status" value="1"/>
</dbReference>
<dbReference type="AlphaFoldDB" id="A0A9W8AW29"/>
<dbReference type="Proteomes" id="UP001150925">
    <property type="component" value="Unassembled WGS sequence"/>
</dbReference>
<organism evidence="2 3">
    <name type="scientific">Dispira parvispora</name>
    <dbReference type="NCBI Taxonomy" id="1520584"/>
    <lineage>
        <taxon>Eukaryota</taxon>
        <taxon>Fungi</taxon>
        <taxon>Fungi incertae sedis</taxon>
        <taxon>Zoopagomycota</taxon>
        <taxon>Kickxellomycotina</taxon>
        <taxon>Dimargaritomycetes</taxon>
        <taxon>Dimargaritales</taxon>
        <taxon>Dimargaritaceae</taxon>
        <taxon>Dispira</taxon>
    </lineage>
</organism>
<proteinExistence type="predicted"/>
<dbReference type="Pfam" id="PF03473">
    <property type="entry name" value="MOSC"/>
    <property type="match status" value="1"/>
</dbReference>
<dbReference type="EMBL" id="JANBPY010000120">
    <property type="protein sequence ID" value="KAJ1968908.1"/>
    <property type="molecule type" value="Genomic_DNA"/>
</dbReference>
<dbReference type="OrthoDB" id="17255at2759"/>
<keyword evidence="3" id="KW-1185">Reference proteome</keyword>
<name>A0A9W8AW29_9FUNG</name>
<accession>A0A9W8AW29</accession>
<dbReference type="SUPFAM" id="SSF141673">
    <property type="entry name" value="MOSC N-terminal domain-like"/>
    <property type="match status" value="1"/>
</dbReference>
<reference evidence="2" key="1">
    <citation type="submission" date="2022-07" db="EMBL/GenBank/DDBJ databases">
        <title>Phylogenomic reconstructions and comparative analyses of Kickxellomycotina fungi.</title>
        <authorList>
            <person name="Reynolds N.K."/>
            <person name="Stajich J.E."/>
            <person name="Barry K."/>
            <person name="Grigoriev I.V."/>
            <person name="Crous P."/>
            <person name="Smith M.E."/>
        </authorList>
    </citation>
    <scope>NUCLEOTIDE SEQUENCE</scope>
    <source>
        <strain evidence="2">RSA 1196</strain>
    </source>
</reference>
<dbReference type="GO" id="GO:0030170">
    <property type="term" value="F:pyridoxal phosphate binding"/>
    <property type="evidence" value="ECO:0007669"/>
    <property type="project" value="InterPro"/>
</dbReference>
<dbReference type="PROSITE" id="PS51340">
    <property type="entry name" value="MOSC"/>
    <property type="match status" value="1"/>
</dbReference>
<evidence type="ECO:0000313" key="2">
    <source>
        <dbReference type="EMBL" id="KAJ1968908.1"/>
    </source>
</evidence>
<evidence type="ECO:0000313" key="3">
    <source>
        <dbReference type="Proteomes" id="UP001150925"/>
    </source>
</evidence>
<dbReference type="InterPro" id="IPR005302">
    <property type="entry name" value="MoCF_Sase_C"/>
</dbReference>
<dbReference type="SUPFAM" id="SSF50800">
    <property type="entry name" value="PK beta-barrel domain-like"/>
    <property type="match status" value="1"/>
</dbReference>
<dbReference type="InterPro" id="IPR011037">
    <property type="entry name" value="Pyrv_Knase-like_insert_dom_sf"/>
</dbReference>
<comment type="caution">
    <text evidence="2">The sequence shown here is derived from an EMBL/GenBank/DDBJ whole genome shotgun (WGS) entry which is preliminary data.</text>
</comment>
<dbReference type="PANTHER" id="PTHR14237:SF19">
    <property type="entry name" value="MITOCHONDRIAL AMIDOXIME REDUCING COMPONENT 1"/>
    <property type="match status" value="1"/>
</dbReference>
<dbReference type="InterPro" id="IPR005303">
    <property type="entry name" value="MOCOS_middle"/>
</dbReference>
<evidence type="ECO:0000259" key="1">
    <source>
        <dbReference type="PROSITE" id="PS51340"/>
    </source>
</evidence>
<dbReference type="GO" id="GO:0030151">
    <property type="term" value="F:molybdenum ion binding"/>
    <property type="evidence" value="ECO:0007669"/>
    <property type="project" value="InterPro"/>
</dbReference>